<keyword evidence="2" id="KW-1185">Reference proteome</keyword>
<dbReference type="AlphaFoldDB" id="A0A4C1SGT0"/>
<evidence type="ECO:0000313" key="1">
    <source>
        <dbReference type="EMBL" id="GBP00320.1"/>
    </source>
</evidence>
<evidence type="ECO:0000313" key="2">
    <source>
        <dbReference type="Proteomes" id="UP000299102"/>
    </source>
</evidence>
<dbReference type="Proteomes" id="UP000299102">
    <property type="component" value="Unassembled WGS sequence"/>
</dbReference>
<proteinExistence type="predicted"/>
<dbReference type="EMBL" id="BGZK01003349">
    <property type="protein sequence ID" value="GBP00320.1"/>
    <property type="molecule type" value="Genomic_DNA"/>
</dbReference>
<organism evidence="1 2">
    <name type="scientific">Eumeta variegata</name>
    <name type="common">Bagworm moth</name>
    <name type="synonym">Eumeta japonica</name>
    <dbReference type="NCBI Taxonomy" id="151549"/>
    <lineage>
        <taxon>Eukaryota</taxon>
        <taxon>Metazoa</taxon>
        <taxon>Ecdysozoa</taxon>
        <taxon>Arthropoda</taxon>
        <taxon>Hexapoda</taxon>
        <taxon>Insecta</taxon>
        <taxon>Pterygota</taxon>
        <taxon>Neoptera</taxon>
        <taxon>Endopterygota</taxon>
        <taxon>Lepidoptera</taxon>
        <taxon>Glossata</taxon>
        <taxon>Ditrysia</taxon>
        <taxon>Tineoidea</taxon>
        <taxon>Psychidae</taxon>
        <taxon>Oiketicinae</taxon>
        <taxon>Eumeta</taxon>
    </lineage>
</organism>
<protein>
    <submittedName>
        <fullName evidence="1">Uncharacterized protein</fullName>
    </submittedName>
</protein>
<sequence length="123" mass="13676">MCHDYHINLISSNTVISKQTEFVVNITVILLRARLCRPGRRAASNGGHVGGGDARLIDPKILLPVQLRSLIEEVSIMVLIMRYLQGASRYRSIGAAKKKPLESHKRSVGLTVVSLLWRNDLGF</sequence>
<name>A0A4C1SGT0_EUMVA</name>
<reference evidence="1 2" key="1">
    <citation type="journal article" date="2019" name="Commun. Biol.">
        <title>The bagworm genome reveals a unique fibroin gene that provides high tensile strength.</title>
        <authorList>
            <person name="Kono N."/>
            <person name="Nakamura H."/>
            <person name="Ohtoshi R."/>
            <person name="Tomita M."/>
            <person name="Numata K."/>
            <person name="Arakawa K."/>
        </authorList>
    </citation>
    <scope>NUCLEOTIDE SEQUENCE [LARGE SCALE GENOMIC DNA]</scope>
</reference>
<comment type="caution">
    <text evidence="1">The sequence shown here is derived from an EMBL/GenBank/DDBJ whole genome shotgun (WGS) entry which is preliminary data.</text>
</comment>
<accession>A0A4C1SGT0</accession>
<gene>
    <name evidence="1" type="ORF">EVAR_57113_1</name>
</gene>